<evidence type="ECO:0000313" key="4">
    <source>
        <dbReference type="EMBL" id="KFI76992.1"/>
    </source>
</evidence>
<dbReference type="EC" id="3.5.1.32" evidence="4"/>
<reference evidence="4 5" key="1">
    <citation type="submission" date="2014-03" db="EMBL/GenBank/DDBJ databases">
        <title>Genomics of Bifidobacteria.</title>
        <authorList>
            <person name="Ventura M."/>
            <person name="Milani C."/>
            <person name="Lugli G.A."/>
        </authorList>
    </citation>
    <scope>NUCLEOTIDE SEQUENCE [LARGE SCALE GENOMIC DNA]</scope>
    <source>
        <strain evidence="4 5">DSM 21395</strain>
    </source>
</reference>
<dbReference type="Proteomes" id="UP000029082">
    <property type="component" value="Unassembled WGS sequence"/>
</dbReference>
<dbReference type="Gene3D" id="3.40.630.10">
    <property type="entry name" value="Zn peptidases"/>
    <property type="match status" value="1"/>
</dbReference>
<dbReference type="RefSeq" id="WP_033511118.1">
    <property type="nucleotide sequence ID" value="NZ_JDUO01000001.1"/>
</dbReference>
<dbReference type="SUPFAM" id="SSF53187">
    <property type="entry name" value="Zn-dependent exopeptidases"/>
    <property type="match status" value="1"/>
</dbReference>
<keyword evidence="2" id="KW-0464">Manganese</keyword>
<evidence type="ECO:0000256" key="1">
    <source>
        <dbReference type="ARBA" id="ARBA00022801"/>
    </source>
</evidence>
<dbReference type="InterPro" id="IPR036264">
    <property type="entry name" value="Bact_exopeptidase_dim_dom"/>
</dbReference>
<dbReference type="PANTHER" id="PTHR11014">
    <property type="entry name" value="PEPTIDASE M20 FAMILY MEMBER"/>
    <property type="match status" value="1"/>
</dbReference>
<dbReference type="InterPro" id="IPR011650">
    <property type="entry name" value="Peptidase_M20_dimer"/>
</dbReference>
<proteinExistence type="predicted"/>
<feature type="binding site" evidence="2">
    <location>
        <position position="162"/>
    </location>
    <ligand>
        <name>Mn(2+)</name>
        <dbReference type="ChEBI" id="CHEBI:29035"/>
        <label>2</label>
    </ligand>
</feature>
<feature type="binding site" evidence="2">
    <location>
        <position position="102"/>
    </location>
    <ligand>
        <name>Mn(2+)</name>
        <dbReference type="ChEBI" id="CHEBI:29035"/>
        <label>2</label>
    </ligand>
</feature>
<name>A0A087C142_9BIFI</name>
<evidence type="ECO:0000259" key="3">
    <source>
        <dbReference type="Pfam" id="PF07687"/>
    </source>
</evidence>
<comment type="cofactor">
    <cofactor evidence="2">
        <name>Mn(2+)</name>
        <dbReference type="ChEBI" id="CHEBI:29035"/>
    </cofactor>
    <text evidence="2">The Mn(2+) ion enhances activity.</text>
</comment>
<gene>
    <name evidence="4" type="ORF">BMON_0548</name>
</gene>
<organism evidence="4 5">
    <name type="scientific">Bifidobacterium mongoliense DSM 21395</name>
    <dbReference type="NCBI Taxonomy" id="1437603"/>
    <lineage>
        <taxon>Bacteria</taxon>
        <taxon>Bacillati</taxon>
        <taxon>Actinomycetota</taxon>
        <taxon>Actinomycetes</taxon>
        <taxon>Bifidobacteriales</taxon>
        <taxon>Bifidobacteriaceae</taxon>
        <taxon>Bifidobacterium</taxon>
    </lineage>
</organism>
<dbReference type="Pfam" id="PF01546">
    <property type="entry name" value="Peptidase_M20"/>
    <property type="match status" value="1"/>
</dbReference>
<dbReference type="STRING" id="1437603.GCA_000771525_00158"/>
<feature type="binding site" evidence="2">
    <location>
        <position position="356"/>
    </location>
    <ligand>
        <name>Mn(2+)</name>
        <dbReference type="ChEBI" id="CHEBI:29035"/>
        <label>2</label>
    </ligand>
</feature>
<sequence length="387" mass="41469">MVDHEDVDITIGDELLEVRHHLHAHPELGFRERDTSAYLTRWLSEHGVEILDNPVSSGVLALIHGAHPGPHIALRADIDALPITEQTGQADSSRNDGVMHGCGHDIHMTGLLAAAQWLAGHRDAVHGDITLVFQPSEETGEGAQALVDAGVLDGIDAIIGTHNNPDYEPGQIAVGVEPMMAGCVKFSVTLHAQGTHAGYPDRGTGPLEALASMILATQTIVSRNETPFHPLVVSVTAVRGGDVWNVIPAEAGFMGTVRYFYPEDGAMAERRFREIVAGTASSYGITADVDWNDFAIPLVSDAALVKAVMQDVPGYATLAAIRPSMAGEDFCEYASRTRLLFAFIGSNGRPGYHGLHSPRFVALDDAIAPTARFYAHAALRVLDELGR</sequence>
<dbReference type="Gene3D" id="3.30.70.360">
    <property type="match status" value="1"/>
</dbReference>
<dbReference type="NCBIfam" id="TIGR01891">
    <property type="entry name" value="amidohydrolases"/>
    <property type="match status" value="1"/>
</dbReference>
<evidence type="ECO:0000313" key="5">
    <source>
        <dbReference type="Proteomes" id="UP000029082"/>
    </source>
</evidence>
<dbReference type="EMBL" id="JGZE01000010">
    <property type="protein sequence ID" value="KFI76992.1"/>
    <property type="molecule type" value="Genomic_DNA"/>
</dbReference>
<dbReference type="InterPro" id="IPR002933">
    <property type="entry name" value="Peptidase_M20"/>
</dbReference>
<accession>A0A087C142</accession>
<feature type="domain" description="Peptidase M20 dimerisation" evidence="3">
    <location>
        <begin position="182"/>
        <end position="278"/>
    </location>
</feature>
<comment type="caution">
    <text evidence="4">The sequence shown here is derived from an EMBL/GenBank/DDBJ whole genome shotgun (WGS) entry which is preliminary data.</text>
</comment>
<dbReference type="eggNOG" id="COG1473">
    <property type="taxonomic scope" value="Bacteria"/>
</dbReference>
<dbReference type="FunFam" id="3.30.70.360:FF:000001">
    <property type="entry name" value="N-acetyldiaminopimelate deacetylase"/>
    <property type="match status" value="1"/>
</dbReference>
<evidence type="ECO:0000256" key="2">
    <source>
        <dbReference type="PIRSR" id="PIRSR005962-1"/>
    </source>
</evidence>
<dbReference type="AlphaFoldDB" id="A0A087C142"/>
<dbReference type="PANTHER" id="PTHR11014:SF63">
    <property type="entry name" value="METALLOPEPTIDASE, PUTATIVE (AFU_ORTHOLOGUE AFUA_6G09600)-RELATED"/>
    <property type="match status" value="1"/>
</dbReference>
<feature type="binding site" evidence="2">
    <location>
        <position position="104"/>
    </location>
    <ligand>
        <name>Mn(2+)</name>
        <dbReference type="ChEBI" id="CHEBI:29035"/>
        <label>2</label>
    </ligand>
</feature>
<dbReference type="GO" id="GO:0019877">
    <property type="term" value="P:diaminopimelate biosynthetic process"/>
    <property type="evidence" value="ECO:0007669"/>
    <property type="project" value="UniProtKB-ARBA"/>
</dbReference>
<dbReference type="GeneID" id="93093716"/>
<dbReference type="GO" id="GO:0046872">
    <property type="term" value="F:metal ion binding"/>
    <property type="evidence" value="ECO:0007669"/>
    <property type="project" value="UniProtKB-KW"/>
</dbReference>
<dbReference type="Pfam" id="PF07687">
    <property type="entry name" value="M20_dimer"/>
    <property type="match status" value="1"/>
</dbReference>
<dbReference type="PIRSF" id="PIRSF005962">
    <property type="entry name" value="Pept_M20D_amidohydro"/>
    <property type="match status" value="1"/>
</dbReference>
<keyword evidence="2" id="KW-0479">Metal-binding</keyword>
<keyword evidence="5" id="KW-1185">Reference proteome</keyword>
<protein>
    <submittedName>
        <fullName evidence="4">Amidohydrolase</fullName>
        <ecNumber evidence="4">3.5.1.32</ecNumber>
    </submittedName>
</protein>
<feature type="binding site" evidence="2">
    <location>
        <position position="138"/>
    </location>
    <ligand>
        <name>Mn(2+)</name>
        <dbReference type="ChEBI" id="CHEBI:29035"/>
        <label>2</label>
    </ligand>
</feature>
<dbReference type="OrthoDB" id="9777385at2"/>
<dbReference type="GO" id="GO:0050118">
    <property type="term" value="F:N-acetyldiaminopimelate deacetylase activity"/>
    <property type="evidence" value="ECO:0007669"/>
    <property type="project" value="UniProtKB-ARBA"/>
</dbReference>
<dbReference type="GO" id="GO:0047980">
    <property type="term" value="F:hippurate hydrolase activity"/>
    <property type="evidence" value="ECO:0007669"/>
    <property type="project" value="UniProtKB-EC"/>
</dbReference>
<keyword evidence="1 4" id="KW-0378">Hydrolase</keyword>
<dbReference type="SUPFAM" id="SSF55031">
    <property type="entry name" value="Bacterial exopeptidase dimerisation domain"/>
    <property type="match status" value="1"/>
</dbReference>
<dbReference type="InterPro" id="IPR017439">
    <property type="entry name" value="Amidohydrolase"/>
</dbReference>